<dbReference type="GO" id="GO:0016082">
    <property type="term" value="P:synaptic vesicle priming"/>
    <property type="evidence" value="ECO:0007669"/>
    <property type="project" value="TreeGrafter"/>
</dbReference>
<dbReference type="SMART" id="SM00239">
    <property type="entry name" value="C2"/>
    <property type="match status" value="2"/>
</dbReference>
<dbReference type="InterPro" id="IPR002219">
    <property type="entry name" value="PKC_DAG/PE"/>
</dbReference>
<evidence type="ECO:0000313" key="31">
    <source>
        <dbReference type="Proteomes" id="UP000727407"/>
    </source>
</evidence>
<evidence type="ECO:0000256" key="23">
    <source>
        <dbReference type="PIRSR" id="PIRSR606539-3"/>
    </source>
</evidence>
<evidence type="ECO:0000256" key="12">
    <source>
        <dbReference type="ARBA" id="ARBA00022833"/>
    </source>
</evidence>
<feature type="transmembrane region" description="Helical" evidence="25">
    <location>
        <begin position="2221"/>
        <end position="2242"/>
    </location>
</feature>
<dbReference type="SUPFAM" id="SSF57889">
    <property type="entry name" value="Cysteine-rich domain"/>
    <property type="match status" value="1"/>
</dbReference>
<evidence type="ECO:0000256" key="15">
    <source>
        <dbReference type="ARBA" id="ARBA00022842"/>
    </source>
</evidence>
<feature type="non-terminal residue" evidence="30">
    <location>
        <position position="2448"/>
    </location>
</feature>
<dbReference type="Pfam" id="PF00130">
    <property type="entry name" value="C1_1"/>
    <property type="match status" value="1"/>
</dbReference>
<dbReference type="InterPro" id="IPR023298">
    <property type="entry name" value="ATPase_P-typ_TM_dom_sf"/>
</dbReference>
<dbReference type="GO" id="GO:0042734">
    <property type="term" value="C:presynaptic membrane"/>
    <property type="evidence" value="ECO:0007669"/>
    <property type="project" value="TreeGrafter"/>
</dbReference>
<dbReference type="GO" id="GO:0008270">
    <property type="term" value="F:zinc ion binding"/>
    <property type="evidence" value="ECO:0007669"/>
    <property type="project" value="UniProtKB-KW"/>
</dbReference>
<keyword evidence="14 22" id="KW-0067">ATP-binding</keyword>
<feature type="binding site" evidence="22">
    <location>
        <position position="1743"/>
    </location>
    <ligand>
        <name>ATP</name>
        <dbReference type="ChEBI" id="CHEBI:30616"/>
    </ligand>
</feature>
<dbReference type="PROSITE" id="PS50081">
    <property type="entry name" value="ZF_DAG_PE_2"/>
    <property type="match status" value="1"/>
</dbReference>
<dbReference type="GO" id="GO:0030672">
    <property type="term" value="C:synaptic vesicle membrane"/>
    <property type="evidence" value="ECO:0007669"/>
    <property type="project" value="TreeGrafter"/>
</dbReference>
<evidence type="ECO:0000256" key="18">
    <source>
        <dbReference type="ARBA" id="ARBA00023055"/>
    </source>
</evidence>
<dbReference type="PROSITE" id="PS00154">
    <property type="entry name" value="ATPASE_E1_E2"/>
    <property type="match status" value="1"/>
</dbReference>
<feature type="binding site" evidence="22">
    <location>
        <position position="2026"/>
    </location>
    <ligand>
        <name>ATP</name>
        <dbReference type="ChEBI" id="CHEBI:30616"/>
    </ligand>
</feature>
<dbReference type="Pfam" id="PF06292">
    <property type="entry name" value="MUN"/>
    <property type="match status" value="1"/>
</dbReference>
<dbReference type="InterPro" id="IPR032630">
    <property type="entry name" value="P_typ_ATPase_c"/>
</dbReference>
<dbReference type="InterPro" id="IPR037302">
    <property type="entry name" value="Unc-13_C2B"/>
</dbReference>
<dbReference type="InterPro" id="IPR027080">
    <property type="entry name" value="Unc-13"/>
</dbReference>
<dbReference type="OrthoDB" id="10053234at2759"/>
<dbReference type="GO" id="GO:0005516">
    <property type="term" value="F:calmodulin binding"/>
    <property type="evidence" value="ECO:0007669"/>
    <property type="project" value="TreeGrafter"/>
</dbReference>
<feature type="compositionally biased region" description="Basic and acidic residues" evidence="24">
    <location>
        <begin position="85"/>
        <end position="95"/>
    </location>
</feature>
<dbReference type="GO" id="GO:0098831">
    <property type="term" value="C:presynaptic active zone cytoplasmic component"/>
    <property type="evidence" value="ECO:0007669"/>
    <property type="project" value="TreeGrafter"/>
</dbReference>
<feature type="binding site" evidence="22">
    <location>
        <position position="1888"/>
    </location>
    <ligand>
        <name>ATP</name>
        <dbReference type="ChEBI" id="CHEBI:30616"/>
    </ligand>
</feature>
<dbReference type="GO" id="GO:0031594">
    <property type="term" value="C:neuromuscular junction"/>
    <property type="evidence" value="ECO:0007669"/>
    <property type="project" value="TreeGrafter"/>
</dbReference>
<keyword evidence="9" id="KW-0677">Repeat</keyword>
<dbReference type="InterPro" id="IPR014770">
    <property type="entry name" value="Munc13_1"/>
</dbReference>
<dbReference type="GO" id="GO:0035249">
    <property type="term" value="P:synaptic transmission, glutamatergic"/>
    <property type="evidence" value="ECO:0007669"/>
    <property type="project" value="TreeGrafter"/>
</dbReference>
<dbReference type="NCBIfam" id="TIGR01652">
    <property type="entry name" value="ATPase-Plipid"/>
    <property type="match status" value="1"/>
</dbReference>
<dbReference type="PROSITE" id="PS51258">
    <property type="entry name" value="MHD1"/>
    <property type="match status" value="1"/>
</dbReference>
<keyword evidence="6" id="KW-0268">Exocytosis</keyword>
<dbReference type="GO" id="GO:0005543">
    <property type="term" value="F:phospholipid binding"/>
    <property type="evidence" value="ECO:0007669"/>
    <property type="project" value="InterPro"/>
</dbReference>
<dbReference type="Gene3D" id="1.20.58.1100">
    <property type="match status" value="1"/>
</dbReference>
<keyword evidence="18" id="KW-0445">Lipid transport</keyword>
<dbReference type="CDD" id="cd04027">
    <property type="entry name" value="C2B_Munc13"/>
    <property type="match status" value="1"/>
</dbReference>
<feature type="binding site" evidence="23">
    <location>
        <position position="1743"/>
    </location>
    <ligand>
        <name>Mg(2+)</name>
        <dbReference type="ChEBI" id="CHEBI:18420"/>
    </ligand>
</feature>
<feature type="compositionally biased region" description="Basic and acidic residues" evidence="24">
    <location>
        <begin position="65"/>
        <end position="78"/>
    </location>
</feature>
<dbReference type="Gene3D" id="3.30.60.20">
    <property type="match status" value="1"/>
</dbReference>
<dbReference type="InterPro" id="IPR010439">
    <property type="entry name" value="MUN_dom"/>
</dbReference>
<feature type="binding site" evidence="22">
    <location>
        <position position="2027"/>
    </location>
    <ligand>
        <name>ATP</name>
        <dbReference type="ChEBI" id="CHEBI:30616"/>
    </ligand>
</feature>
<evidence type="ECO:0000256" key="24">
    <source>
        <dbReference type="SAM" id="MobiDB-lite"/>
    </source>
</evidence>
<dbReference type="GO" id="GO:0140345">
    <property type="term" value="F:phosphatidylcholine flippase activity"/>
    <property type="evidence" value="ECO:0007669"/>
    <property type="project" value="UniProtKB-ARBA"/>
</dbReference>
<feature type="binding site" evidence="22">
    <location>
        <position position="2168"/>
    </location>
    <ligand>
        <name>ATP</name>
        <dbReference type="ChEBI" id="CHEBI:30616"/>
    </ligand>
</feature>
<dbReference type="NCBIfam" id="TIGR01494">
    <property type="entry name" value="ATPase_P-type"/>
    <property type="match status" value="1"/>
</dbReference>
<organism evidence="30 31">
    <name type="scientific">Clarias magur</name>
    <name type="common">Asian catfish</name>
    <name type="synonym">Macropteronotus magur</name>
    <dbReference type="NCBI Taxonomy" id="1594786"/>
    <lineage>
        <taxon>Eukaryota</taxon>
        <taxon>Metazoa</taxon>
        <taxon>Chordata</taxon>
        <taxon>Craniata</taxon>
        <taxon>Vertebrata</taxon>
        <taxon>Euteleostomi</taxon>
        <taxon>Actinopterygii</taxon>
        <taxon>Neopterygii</taxon>
        <taxon>Teleostei</taxon>
        <taxon>Ostariophysi</taxon>
        <taxon>Siluriformes</taxon>
        <taxon>Clariidae</taxon>
        <taxon>Clarias</taxon>
    </lineage>
</organism>
<keyword evidence="17 25" id="KW-1133">Transmembrane helix</keyword>
<feature type="transmembrane region" description="Helical" evidence="25">
    <location>
        <begin position="1678"/>
        <end position="1697"/>
    </location>
</feature>
<feature type="binding site" evidence="22">
    <location>
        <position position="2144"/>
    </location>
    <ligand>
        <name>ATP</name>
        <dbReference type="ChEBI" id="CHEBI:30616"/>
    </ligand>
</feature>
<protein>
    <recommendedName>
        <fullName evidence="4">P-type phospholipid transporter</fullName>
        <ecNumber evidence="4">7.6.2.1</ecNumber>
    </recommendedName>
</protein>
<dbReference type="PRINTS" id="PR00119">
    <property type="entry name" value="CATATPASE"/>
</dbReference>
<feature type="non-terminal residue" evidence="30">
    <location>
        <position position="1"/>
    </location>
</feature>
<dbReference type="PROSITE" id="PS00479">
    <property type="entry name" value="ZF_DAG_PE_1"/>
    <property type="match status" value="1"/>
</dbReference>
<feature type="binding site" evidence="22">
    <location>
        <position position="2138"/>
    </location>
    <ligand>
        <name>ATP</name>
        <dbReference type="ChEBI" id="CHEBI:30616"/>
    </ligand>
</feature>
<dbReference type="CDD" id="cd02073">
    <property type="entry name" value="P-type_ATPase_APLT_Dnf-like"/>
    <property type="match status" value="1"/>
</dbReference>
<dbReference type="SFLD" id="SFLDF00027">
    <property type="entry name" value="p-type_atpase"/>
    <property type="match status" value="1"/>
</dbReference>
<dbReference type="SUPFAM" id="SSF81653">
    <property type="entry name" value="Calcium ATPase, transduction domain A"/>
    <property type="match status" value="1"/>
</dbReference>
<evidence type="ECO:0000256" key="3">
    <source>
        <dbReference type="ARBA" id="ARBA00008109"/>
    </source>
</evidence>
<evidence type="ECO:0000259" key="29">
    <source>
        <dbReference type="PROSITE" id="PS51259"/>
    </source>
</evidence>
<dbReference type="Gene3D" id="1.10.357.50">
    <property type="match status" value="1"/>
</dbReference>
<feature type="compositionally biased region" description="Polar residues" evidence="24">
    <location>
        <begin position="1"/>
        <end position="20"/>
    </location>
</feature>
<dbReference type="FunFam" id="1.20.58.1100:FF:000002">
    <property type="entry name" value="Unc-13, isoform C"/>
    <property type="match status" value="1"/>
</dbReference>
<dbReference type="EC" id="7.6.2.1" evidence="4"/>
<accession>A0A8J4X1U5</accession>
<feature type="transmembrane region" description="Helical" evidence="25">
    <location>
        <begin position="2417"/>
        <end position="2438"/>
    </location>
</feature>
<feature type="domain" description="MHD1" evidence="28">
    <location>
        <begin position="757"/>
        <end position="900"/>
    </location>
</feature>
<comment type="catalytic activity">
    <reaction evidence="20">
        <text>ATP + H2O + phospholipidSide 1 = ADP + phosphate + phospholipidSide 2.</text>
        <dbReference type="EC" id="7.6.2.1"/>
    </reaction>
</comment>
<feature type="region of interest" description="Disordered" evidence="24">
    <location>
        <begin position="1"/>
        <end position="106"/>
    </location>
</feature>
<dbReference type="InterPro" id="IPR044492">
    <property type="entry name" value="P_typ_ATPase_HD_dom"/>
</dbReference>
<keyword evidence="19 25" id="KW-0472">Membrane</keyword>
<keyword evidence="13" id="KW-0106">Calcium</keyword>
<evidence type="ECO:0000256" key="19">
    <source>
        <dbReference type="ARBA" id="ARBA00023136"/>
    </source>
</evidence>
<keyword evidence="11" id="KW-0863">Zinc-finger</keyword>
<dbReference type="InterPro" id="IPR036412">
    <property type="entry name" value="HAD-like_sf"/>
</dbReference>
<dbReference type="CDD" id="cd20859">
    <property type="entry name" value="C1_Munc13-2-like"/>
    <property type="match status" value="1"/>
</dbReference>
<dbReference type="InterPro" id="IPR018303">
    <property type="entry name" value="ATPase_P-typ_P_site"/>
</dbReference>
<feature type="binding site" evidence="23">
    <location>
        <position position="2168"/>
    </location>
    <ligand>
        <name>Mg(2+)</name>
        <dbReference type="ChEBI" id="CHEBI:18420"/>
    </ligand>
</feature>
<evidence type="ECO:0000313" key="30">
    <source>
        <dbReference type="EMBL" id="KAF5897676.1"/>
    </source>
</evidence>
<dbReference type="Gene3D" id="3.40.50.1000">
    <property type="entry name" value="HAD superfamily/HAD-like"/>
    <property type="match status" value="1"/>
</dbReference>
<evidence type="ECO:0000256" key="16">
    <source>
        <dbReference type="ARBA" id="ARBA00022967"/>
    </source>
</evidence>
<dbReference type="InterPro" id="IPR023299">
    <property type="entry name" value="ATPase_P-typ_cyto_dom_N"/>
</dbReference>
<dbReference type="SUPFAM" id="SSF49562">
    <property type="entry name" value="C2 domain (Calcium/lipid-binding domain, CaLB)"/>
    <property type="match status" value="2"/>
</dbReference>
<dbReference type="FunFam" id="2.60.40.150:FF:000002">
    <property type="entry name" value="Protein unc-13 homolog B"/>
    <property type="match status" value="1"/>
</dbReference>
<dbReference type="FunFam" id="2.70.150.10:FF:000025">
    <property type="entry name" value="Phospholipid-transporting ATPase"/>
    <property type="match status" value="1"/>
</dbReference>
<dbReference type="GO" id="GO:0061789">
    <property type="term" value="P:dense core granule priming"/>
    <property type="evidence" value="ECO:0007669"/>
    <property type="project" value="TreeGrafter"/>
</dbReference>
<feature type="transmembrane region" description="Helical" evidence="25">
    <location>
        <begin position="2303"/>
        <end position="2323"/>
    </location>
</feature>
<dbReference type="FunFam" id="2.60.40.150:FF:000014">
    <property type="entry name" value="protein unc-13 homolog B"/>
    <property type="match status" value="1"/>
</dbReference>
<dbReference type="GO" id="GO:0016887">
    <property type="term" value="F:ATP hydrolysis activity"/>
    <property type="evidence" value="ECO:0007669"/>
    <property type="project" value="InterPro"/>
</dbReference>
<evidence type="ECO:0000256" key="13">
    <source>
        <dbReference type="ARBA" id="ARBA00022837"/>
    </source>
</evidence>
<keyword evidence="12" id="KW-0862">Zinc</keyword>
<keyword evidence="8 23" id="KW-0479">Metal-binding</keyword>
<dbReference type="InterPro" id="IPR008250">
    <property type="entry name" value="ATPase_P-typ_transduc_dom_A_sf"/>
</dbReference>
<dbReference type="Gene3D" id="2.70.150.10">
    <property type="entry name" value="Calcium-transporting ATPase, cytoplasmic transduction domain A"/>
    <property type="match status" value="1"/>
</dbReference>
<comment type="subcellular location">
    <subcellularLocation>
        <location evidence="2">Endomembrane system</location>
        <topology evidence="2">Multi-pass membrane protein</topology>
    </subcellularLocation>
</comment>
<evidence type="ECO:0000256" key="11">
    <source>
        <dbReference type="ARBA" id="ARBA00022771"/>
    </source>
</evidence>
<evidence type="ECO:0000259" key="28">
    <source>
        <dbReference type="PROSITE" id="PS51258"/>
    </source>
</evidence>
<evidence type="ECO:0000256" key="8">
    <source>
        <dbReference type="ARBA" id="ARBA00022723"/>
    </source>
</evidence>
<dbReference type="Pfam" id="PF16209">
    <property type="entry name" value="PhoLip_ATPase_N"/>
    <property type="match status" value="1"/>
</dbReference>
<evidence type="ECO:0000256" key="9">
    <source>
        <dbReference type="ARBA" id="ARBA00022737"/>
    </source>
</evidence>
<feature type="transmembrane region" description="Helical" evidence="25">
    <location>
        <begin position="1411"/>
        <end position="1444"/>
    </location>
</feature>
<keyword evidence="7 25" id="KW-0812">Transmembrane</keyword>
<evidence type="ECO:0000256" key="14">
    <source>
        <dbReference type="ARBA" id="ARBA00022840"/>
    </source>
</evidence>
<sequence length="2448" mass="277205">PAGSSRFGSSGNLSQASSPLSEMGQENVLGAELKETHHSFHSTGYRPPSNGHHTANEHSSWGEDEGLKSSQEKGRRESSTVNKDSVSEVVKRPEISQKSIPDDGSVSSVSASRVRWIKAFNKVRLQLEERREDGDSSRQDWIKAGGSGLFGIDSMPDLRKRKPIPLVSDVAVVQARKAGIASAMASRASIKDEELKNHVYKKTLQALIYPISCTTPHNFEIWTATTPTYCYECEGLLWGIARQGMRCTECGVKCHEKCQELLNADCLQRAAEKSCKHGAEDRTQNIIMAMKDRMKIRERNKPEIFELIRDVFMISKTLHAQQMKTIKQSVLDGTSKWSAKINITVMCAQGLQAKDKTGSSDPYVTVQVGKTKKRTKTIYGNLNPVWEEKFHFECHNSSDRIKVRVWDEDDDIKSRVKQRLKRESDDFLGQSIIEVRTLSGEMDVWYNLEKRTDKSAVSGAIRLHISVEIKGEEKVAPYHVQYTCLHENLFHHTTDVLGQGAVKIPDARGDDAWKVYFDDVAQEIVDEFAMRYGIESIYQAMTHFACLSSKYMCPGVPAVMSSLLANINAFYAHTTASTNVSASDRFSASNFGKEKFVKLLDQLHNSLRIDLSMYRNNFPASSKERLQDLKSTVDLLTSITFFRMKVQELQSPPRASQVVRDCVKACLNSTYDYIFNNCQELYSRQYQPVGEPNKEECPPEEQGPSIKNLDFWPKLITLIVSIIEEDRNSYTPVLNQFPQELNVGKVCAEVMWVQFSQDMKYAMEEHEKHRLCKSADYMNLHFKVKWLCNEYVKDLPAFNGSIPEYPMWFMQFVLQWLDENEDVSMEFMHGALERDKKDGFQQTSEHALFSCSVVDVFTQLNQSFEIIKKLECPDPKVMALYSRRFARTIATVLLQYSAILKKNFPSYCDKEKIPCVLMNNVQQLRVQLEKMFESMGAKQMDTEASDSLNELQVKLNNVLDELSSTFSNTFQSRIDECTRQMASLLYQIKGPANANSRNQVEADSDNMLRPLMDFLDANLMLFASVCEKTVLKRVLKELWRIVMNSVEKTIVLPQGNDSFGNIFSAAKDLGQLSKLKDHMSGETKSLTPKQCAVMDVALDTIKQYFHAGGNGLKKAFLEKSAELSSLRHALSLYTQTTDTLIKTFVTTQHAQGSGIEKPVGEVSIQIDLFTHPGTGEHKVTVKVVAANDLRWQTSGMFRPFVEVTMIGPHLSDKKRKFTTKSKNNSWAPKFNETFHFILGNEDGPECYELQVCVKDYCFGRADRVVGVAVIQLRDVTQKASCACWCPLGSQVHMDDTGLTVLRILSQRSGDEVAKEFVKLKSETRSAEEGRIQLNNATLIMQCKKMGSVLSLCGVKSKKDNAQEERHLRANDREFNLSFKYANNAIKTSKYNIFTFLPLNLFEQFQRLANAYFVFLLILQLIPAISSLSWFTTVVPLLLVLCITLAKDGSDDINRHKNDRHVNNRKVDVLIDGQLRTEKWMNVQVGDIIKLENNQFVTADLLLLSSSEPLNLVYIETAELDGETNLKVKQALTVTGDLGDNIDRLAAFNGEVRCEAPNNRLDKFTGTLSVQGETFALDNERILLRGCTLRNTEWCFGLVVFGGPDTKLMQNSGKSMFKRTSIDHLMNVLVLFIFGFLGFMCTVLAIGNSIWEHQEGTAFTAFLPRQDGADANLSSFLSFWSYVIILNTVVPISLYVSVEILRLGNSYYIDWDRKMYHAKSDTPAQARTTTLNEELGQIKYIFSDKTGTLTQNIMTFNRCSINGKSYGEVVDFAGQRVEITEKTETVDFSWNPLADPKFSFHDHALVEAVKLGTPEVQAFFRLLALCHTVMPEEKTEGQLYYQAQSPDEGALVTAARNFGYVFRTRTPETISVVEMGINTTYQLLAVLDFNNVRKRMSVIVQSPSGKLTLYCKGADTIIYERLHPSCSKLMDATTQHLNEYAGEGLRTLVLAYKDLDETEFAVWRTRHHEASTALEEREEKLDAIYEEIEKDLMLIGATAVEDKLQDGVPQTIEQLAKADIKIWVLTGDKQETAENIGYSCNMLREEMNEVFVIAANTAEEVREELVNARKKMSPGSSDEASYLKTGIMGKTSEVVLDEKVDGEYGLVINGHSLAFGLQKALQVELLRTACMCQAVICCRVTPLQKAQVVELVKKHKKAVTLAIGDGANDVSMIKAAHIGVGISGQEGMQAVLSSDFSFAQFRYLQRLLLVHGRWSYLRMCKFLRYFFYKNFSFTFVHFWYAFFCGFSAQTVYDEWFITLYNLVYTALPVIGLSLFDQDVNDRWSLRYPQLYAPGQQNMYFSMKAFFKILLHSCYSSLVLFFLPYAAMHDTVRDDGKDIADYQSFALLAQTCLLFAVNVHLGLDTYYWTAVNQFFLWGSLSVYFAVTFTMYSNGMFLIFTSSFPFIGTARNSLNQPNVWLTIFLTTILCALPVMAFRFVFIQLRPTINDK</sequence>
<dbReference type="Proteomes" id="UP000727407">
    <property type="component" value="Unassembled WGS sequence"/>
</dbReference>
<dbReference type="InterPro" id="IPR046349">
    <property type="entry name" value="C1-like_sf"/>
</dbReference>
<feature type="binding site" evidence="22">
    <location>
        <position position="1847"/>
    </location>
    <ligand>
        <name>ATP</name>
        <dbReference type="ChEBI" id="CHEBI:30616"/>
    </ligand>
</feature>
<evidence type="ECO:0000259" key="26">
    <source>
        <dbReference type="PROSITE" id="PS50004"/>
    </source>
</evidence>
<gene>
    <name evidence="30" type="primary">unc13b</name>
    <name evidence="30" type="ORF">DAT39_012601</name>
</gene>
<proteinExistence type="inferred from homology"/>
<dbReference type="EMBL" id="QNUK01000225">
    <property type="protein sequence ID" value="KAF5897676.1"/>
    <property type="molecule type" value="Genomic_DNA"/>
</dbReference>
<dbReference type="PROSITE" id="PS50004">
    <property type="entry name" value="C2"/>
    <property type="match status" value="2"/>
</dbReference>
<dbReference type="FunFam" id="3.30.60.20:FF:000001">
    <property type="entry name" value="Protein unc-13 homolog B"/>
    <property type="match status" value="1"/>
</dbReference>
<feature type="transmembrane region" description="Helical" evidence="25">
    <location>
        <begin position="2343"/>
        <end position="2361"/>
    </location>
</feature>
<dbReference type="InterPro" id="IPR035892">
    <property type="entry name" value="C2_domain_sf"/>
</dbReference>
<evidence type="ECO:0000256" key="10">
    <source>
        <dbReference type="ARBA" id="ARBA00022741"/>
    </source>
</evidence>
<evidence type="ECO:0000256" key="25">
    <source>
        <dbReference type="SAM" id="Phobius"/>
    </source>
</evidence>
<evidence type="ECO:0000256" key="17">
    <source>
        <dbReference type="ARBA" id="ARBA00022989"/>
    </source>
</evidence>
<dbReference type="Pfam" id="PF00168">
    <property type="entry name" value="C2"/>
    <property type="match status" value="2"/>
</dbReference>
<evidence type="ECO:0000256" key="22">
    <source>
        <dbReference type="PIRSR" id="PIRSR606539-2"/>
    </source>
</evidence>
<dbReference type="GO" id="GO:0043195">
    <property type="term" value="C:terminal bouton"/>
    <property type="evidence" value="ECO:0007669"/>
    <property type="project" value="TreeGrafter"/>
</dbReference>
<dbReference type="InterPro" id="IPR014772">
    <property type="entry name" value="Munc13_dom-2"/>
</dbReference>
<dbReference type="FunFam" id="3.40.50.1000:FF:000014">
    <property type="entry name" value="Phospholipid-transporting ATPase"/>
    <property type="match status" value="1"/>
</dbReference>
<dbReference type="Pfam" id="PF13246">
    <property type="entry name" value="Cation_ATPase"/>
    <property type="match status" value="1"/>
</dbReference>
<dbReference type="GO" id="GO:0005524">
    <property type="term" value="F:ATP binding"/>
    <property type="evidence" value="ECO:0007669"/>
    <property type="project" value="UniProtKB-KW"/>
</dbReference>
<dbReference type="GO" id="GO:0019992">
    <property type="term" value="F:diacylglycerol binding"/>
    <property type="evidence" value="ECO:0007669"/>
    <property type="project" value="InterPro"/>
</dbReference>
<feature type="binding site" evidence="22">
    <location>
        <position position="1911"/>
    </location>
    <ligand>
        <name>ATP</name>
        <dbReference type="ChEBI" id="CHEBI:30616"/>
    </ligand>
</feature>
<evidence type="ECO:0000256" key="2">
    <source>
        <dbReference type="ARBA" id="ARBA00004127"/>
    </source>
</evidence>
<dbReference type="FunFam" id="3.40.1110.10:FF:000188">
    <property type="entry name" value="Phospholipid-transporting ATPase"/>
    <property type="match status" value="1"/>
</dbReference>
<dbReference type="PRINTS" id="PR00360">
    <property type="entry name" value="C2DOMAIN"/>
</dbReference>
<dbReference type="PANTHER" id="PTHR10480">
    <property type="entry name" value="PROTEIN UNC-13 HOMOLOG"/>
    <property type="match status" value="1"/>
</dbReference>
<dbReference type="SMART" id="SM01145">
    <property type="entry name" value="DUF1041"/>
    <property type="match status" value="1"/>
</dbReference>
<dbReference type="Pfam" id="PF16212">
    <property type="entry name" value="PhoLip_ATPase_C"/>
    <property type="match status" value="1"/>
</dbReference>
<feature type="binding site" evidence="22">
    <location>
        <position position="1744"/>
    </location>
    <ligand>
        <name>ATP</name>
        <dbReference type="ChEBI" id="CHEBI:30616"/>
    </ligand>
</feature>
<dbReference type="SUPFAM" id="SSF81665">
    <property type="entry name" value="Calcium ATPase, transmembrane domain M"/>
    <property type="match status" value="1"/>
</dbReference>
<evidence type="ECO:0000256" key="5">
    <source>
        <dbReference type="ARBA" id="ARBA00022448"/>
    </source>
</evidence>
<dbReference type="InterPro" id="IPR001757">
    <property type="entry name" value="P_typ_ATPase"/>
</dbReference>
<dbReference type="SUPFAM" id="SSF56784">
    <property type="entry name" value="HAD-like"/>
    <property type="match status" value="1"/>
</dbReference>
<feature type="binding site" evidence="23">
    <location>
        <position position="2164"/>
    </location>
    <ligand>
        <name>Mg(2+)</name>
        <dbReference type="ChEBI" id="CHEBI:18420"/>
    </ligand>
</feature>
<dbReference type="InterPro" id="IPR032631">
    <property type="entry name" value="P-type_ATPase_N"/>
</dbReference>
<feature type="transmembrane region" description="Helical" evidence="25">
    <location>
        <begin position="2373"/>
        <end position="2397"/>
    </location>
</feature>
<dbReference type="Gene3D" id="3.40.1110.10">
    <property type="entry name" value="Calcium-transporting ATPase, cytoplasmic domain N"/>
    <property type="match status" value="1"/>
</dbReference>
<dbReference type="InterPro" id="IPR000008">
    <property type="entry name" value="C2_dom"/>
</dbReference>
<dbReference type="GO" id="GO:0016081">
    <property type="term" value="P:synaptic vesicle docking"/>
    <property type="evidence" value="ECO:0007669"/>
    <property type="project" value="TreeGrafter"/>
</dbReference>
<evidence type="ECO:0000256" key="1">
    <source>
        <dbReference type="ARBA" id="ARBA00001946"/>
    </source>
</evidence>
<feature type="domain" description="MHD2" evidence="29">
    <location>
        <begin position="1005"/>
        <end position="1144"/>
    </location>
</feature>
<feature type="transmembrane region" description="Helical" evidence="25">
    <location>
        <begin position="2254"/>
        <end position="2274"/>
    </location>
</feature>
<evidence type="ECO:0000256" key="4">
    <source>
        <dbReference type="ARBA" id="ARBA00012189"/>
    </source>
</evidence>
<comment type="caution">
    <text evidence="30">The sequence shown here is derived from an EMBL/GenBank/DDBJ whole genome shotgun (WGS) entry which is preliminary data.</text>
</comment>
<dbReference type="SFLD" id="SFLDG00002">
    <property type="entry name" value="C1.7:_P-type_atpase_like"/>
    <property type="match status" value="1"/>
</dbReference>
<dbReference type="CDD" id="cd08395">
    <property type="entry name" value="C2C_Munc13"/>
    <property type="match status" value="1"/>
</dbReference>
<dbReference type="SUPFAM" id="SSF81660">
    <property type="entry name" value="Metal cation-transporting ATPase, ATP-binding domain N"/>
    <property type="match status" value="1"/>
</dbReference>
<feature type="binding site" evidence="22">
    <location>
        <position position="2167"/>
    </location>
    <ligand>
        <name>ATP</name>
        <dbReference type="ChEBI" id="CHEBI:30616"/>
    </ligand>
</feature>
<dbReference type="SFLD" id="SFLDS00003">
    <property type="entry name" value="Haloacid_Dehalogenase"/>
    <property type="match status" value="1"/>
</dbReference>
<name>A0A8J4X1U5_CLAMG</name>
<dbReference type="SMART" id="SM00109">
    <property type="entry name" value="C1"/>
    <property type="match status" value="1"/>
</dbReference>
<keyword evidence="5" id="KW-0813">Transport</keyword>
<dbReference type="GO" id="GO:0017075">
    <property type="term" value="F:syntaxin-1 binding"/>
    <property type="evidence" value="ECO:0007669"/>
    <property type="project" value="TreeGrafter"/>
</dbReference>
<keyword evidence="15 23" id="KW-0460">Magnesium</keyword>
<evidence type="ECO:0000256" key="20">
    <source>
        <dbReference type="ARBA" id="ARBA00034036"/>
    </source>
</evidence>
<evidence type="ECO:0000256" key="7">
    <source>
        <dbReference type="ARBA" id="ARBA00022692"/>
    </source>
</evidence>
<reference evidence="30" key="1">
    <citation type="submission" date="2020-07" db="EMBL/GenBank/DDBJ databases">
        <title>Clarias magur genome sequencing, assembly and annotation.</title>
        <authorList>
            <person name="Kushwaha B."/>
            <person name="Kumar R."/>
            <person name="Das P."/>
            <person name="Joshi C.G."/>
            <person name="Kumar D."/>
            <person name="Nagpure N.S."/>
            <person name="Pandey M."/>
            <person name="Agarwal S."/>
            <person name="Srivastava S."/>
            <person name="Singh M."/>
            <person name="Sahoo L."/>
            <person name="Jayasankar P."/>
            <person name="Meher P.K."/>
            <person name="Koringa P.G."/>
            <person name="Iquebal M.A."/>
            <person name="Das S.P."/>
            <person name="Bit A."/>
            <person name="Patnaik S."/>
            <person name="Patel N."/>
            <person name="Shah T.M."/>
            <person name="Hinsu A."/>
            <person name="Jena J.K."/>
        </authorList>
    </citation>
    <scope>NUCLEOTIDE SEQUENCE</scope>
    <source>
        <strain evidence="30">CIFAMagur01</strain>
        <tissue evidence="30">Testis</tissue>
    </source>
</reference>
<dbReference type="PANTHER" id="PTHR10480:SF8">
    <property type="entry name" value="PROTEIN UNC-13 HOMOLOG B"/>
    <property type="match status" value="1"/>
</dbReference>
<keyword evidence="10 22" id="KW-0547">Nucleotide-binding</keyword>
<feature type="domain" description="Phorbol-ester/DAG-type" evidence="27">
    <location>
        <begin position="216"/>
        <end position="266"/>
    </location>
</feature>
<dbReference type="InterPro" id="IPR006539">
    <property type="entry name" value="P-type_ATPase_IV"/>
</dbReference>
<keyword evidence="16" id="KW-1278">Translocase</keyword>
<dbReference type="GO" id="GO:0005509">
    <property type="term" value="F:calcium ion binding"/>
    <property type="evidence" value="ECO:0007669"/>
    <property type="project" value="InterPro"/>
</dbReference>
<feature type="binding site" evidence="22">
    <location>
        <position position="2025"/>
    </location>
    <ligand>
        <name>ATP</name>
        <dbReference type="ChEBI" id="CHEBI:30616"/>
    </ligand>
</feature>
<dbReference type="FunFam" id="3.40.50.1000:FF:000001">
    <property type="entry name" value="Phospholipid-transporting ATPase IC"/>
    <property type="match status" value="1"/>
</dbReference>
<evidence type="ECO:0000256" key="21">
    <source>
        <dbReference type="PIRSR" id="PIRSR606539-1"/>
    </source>
</evidence>
<feature type="binding site" evidence="23">
    <location>
        <position position="1745"/>
    </location>
    <ligand>
        <name>Mg(2+)</name>
        <dbReference type="ChEBI" id="CHEBI:18420"/>
    </ligand>
</feature>
<dbReference type="GO" id="GO:0000287">
    <property type="term" value="F:magnesium ion binding"/>
    <property type="evidence" value="ECO:0007669"/>
    <property type="project" value="InterPro"/>
</dbReference>
<feature type="binding site" evidence="22">
    <location>
        <position position="1745"/>
    </location>
    <ligand>
        <name>ATP</name>
        <dbReference type="ChEBI" id="CHEBI:30616"/>
    </ligand>
</feature>
<keyword evidence="31" id="KW-1185">Reference proteome</keyword>
<dbReference type="InterPro" id="IPR023214">
    <property type="entry name" value="HAD_sf"/>
</dbReference>
<feature type="active site" description="4-aspartylphosphate intermediate" evidence="21">
    <location>
        <position position="1743"/>
    </location>
</feature>
<dbReference type="FunFam" id="1.10.357.50:FF:000001">
    <property type="entry name" value="Protein unc-13 homolog B"/>
    <property type="match status" value="1"/>
</dbReference>
<dbReference type="PROSITE" id="PS51259">
    <property type="entry name" value="MHD2"/>
    <property type="match status" value="1"/>
</dbReference>
<feature type="domain" description="C2" evidence="26">
    <location>
        <begin position="322"/>
        <end position="446"/>
    </location>
</feature>
<dbReference type="GO" id="GO:0099525">
    <property type="term" value="P:presynaptic dense core vesicle exocytosis"/>
    <property type="evidence" value="ECO:0007669"/>
    <property type="project" value="TreeGrafter"/>
</dbReference>
<comment type="cofactor">
    <cofactor evidence="1 23">
        <name>Mg(2+)</name>
        <dbReference type="ChEBI" id="CHEBI:18420"/>
    </cofactor>
</comment>
<evidence type="ECO:0000256" key="6">
    <source>
        <dbReference type="ARBA" id="ARBA00022483"/>
    </source>
</evidence>
<dbReference type="Gene3D" id="2.60.40.150">
    <property type="entry name" value="C2 domain"/>
    <property type="match status" value="2"/>
</dbReference>
<comment type="similarity">
    <text evidence="3">Belongs to the cation transport ATPase (P-type) (TC 3.A.3) family. Type IV subfamily.</text>
</comment>
<feature type="transmembrane region" description="Helical" evidence="25">
    <location>
        <begin position="1624"/>
        <end position="1645"/>
    </location>
</feature>
<feature type="binding site" evidence="22">
    <location>
        <position position="1945"/>
    </location>
    <ligand>
        <name>ATP</name>
        <dbReference type="ChEBI" id="CHEBI:30616"/>
    </ligand>
</feature>
<evidence type="ECO:0000259" key="27">
    <source>
        <dbReference type="PROSITE" id="PS50081"/>
    </source>
</evidence>
<feature type="domain" description="C2" evidence="26">
    <location>
        <begin position="1158"/>
        <end position="1285"/>
    </location>
</feature>